<proteinExistence type="predicted"/>
<evidence type="ECO:0000313" key="1">
    <source>
        <dbReference type="EMBL" id="MBN7770849.1"/>
    </source>
</evidence>
<name>A0ABS3BGR4_9GAMM</name>
<sequence>MDLRTLIAGTWLVLVPIAVSAGHPVFSFYTFLAPPYQNSDPRTPLVSGETTETIRCALRQAGHEAFISLMPQSRARYSLERNLVDGYFAVGPTKTLDENAIRTNPVALEKWHWFFTAEQPPNPQNAKVGVVSGSNENIWLEEHGITPFITVAGAEQLPALLARKRIDLALMDGRAMEYLQNISSNHRAELSSEFVRYAPLYLYVNPNLANSHPQFVSTFNDHLANCPTPSLKLTEPERLQVRQITQTLLRDLSPAVNLGNALSQGPAYDNLTDILNKDVLWQALAPHLPTPLAREILALPASEALAHWQAAHAPMVTEVFLTDRSGALVAMSRLSSDYWQGDERKFQEIAGEPELGVERKKDIWISPIRYDASTARFQVTVSFPVPLSEPSNQLEGVLIFGLDIEHVLHGRSPLPR</sequence>
<evidence type="ECO:0000313" key="2">
    <source>
        <dbReference type="Proteomes" id="UP000664344"/>
    </source>
</evidence>
<reference evidence="1 2" key="1">
    <citation type="submission" date="2021-02" db="EMBL/GenBank/DDBJ databases">
        <title>PHA producing bacteria isolated from coastal sediment in Guangdong, Shenzhen.</title>
        <authorList>
            <person name="Zheng W."/>
            <person name="Yu S."/>
            <person name="Huang Y."/>
        </authorList>
    </citation>
    <scope>NUCLEOTIDE SEQUENCE [LARGE SCALE GENOMIC DNA]</scope>
    <source>
        <strain evidence="1 2">TN21-5</strain>
    </source>
</reference>
<dbReference type="SUPFAM" id="SSF53850">
    <property type="entry name" value="Periplasmic binding protein-like II"/>
    <property type="match status" value="1"/>
</dbReference>
<dbReference type="EMBL" id="JAFKDB010000019">
    <property type="protein sequence ID" value="MBN7770849.1"/>
    <property type="molecule type" value="Genomic_DNA"/>
</dbReference>
<dbReference type="CDD" id="cd18773">
    <property type="entry name" value="PDC1_HK_sensor"/>
    <property type="match status" value="1"/>
</dbReference>
<protein>
    <recommendedName>
        <fullName evidence="3">ABC-type amino acid transport substrate-binding protein</fullName>
    </recommendedName>
</protein>
<accession>A0ABS3BGR4</accession>
<organism evidence="1 2">
    <name type="scientific">Marinobacter daepoensis</name>
    <dbReference type="NCBI Taxonomy" id="262077"/>
    <lineage>
        <taxon>Bacteria</taxon>
        <taxon>Pseudomonadati</taxon>
        <taxon>Pseudomonadota</taxon>
        <taxon>Gammaproteobacteria</taxon>
        <taxon>Pseudomonadales</taxon>
        <taxon>Marinobacteraceae</taxon>
        <taxon>Marinobacter</taxon>
    </lineage>
</organism>
<comment type="caution">
    <text evidence="1">The sequence shown here is derived from an EMBL/GenBank/DDBJ whole genome shotgun (WGS) entry which is preliminary data.</text>
</comment>
<dbReference type="Proteomes" id="UP000664344">
    <property type="component" value="Unassembled WGS sequence"/>
</dbReference>
<evidence type="ECO:0008006" key="3">
    <source>
        <dbReference type="Google" id="ProtNLM"/>
    </source>
</evidence>
<keyword evidence="2" id="KW-1185">Reference proteome</keyword>
<dbReference type="RefSeq" id="WP_206557859.1">
    <property type="nucleotide sequence ID" value="NZ_JAFKDB010000019.1"/>
</dbReference>
<gene>
    <name evidence="1" type="ORF">JYP53_13165</name>
</gene>